<feature type="domain" description="RNA polymerase beta subunit protrusion" evidence="13">
    <location>
        <begin position="72"/>
        <end position="373"/>
    </location>
</feature>
<comment type="subunit">
    <text evidence="6 8">The RNAP catalytic core consists of 2 alpha, 1 beta, 1 beta' and 1 omega subunit. When a sigma factor is associated with the core the holoenzyme is formed, which can initiate transcription.</text>
</comment>
<dbReference type="Proteomes" id="UP000177006">
    <property type="component" value="Unassembled WGS sequence"/>
</dbReference>
<dbReference type="Gene3D" id="2.40.270.10">
    <property type="entry name" value="DNA-directed RNA polymerase, subunit 2, domain 6"/>
    <property type="match status" value="2"/>
</dbReference>
<evidence type="ECO:0000256" key="8">
    <source>
        <dbReference type="RuleBase" id="RU363031"/>
    </source>
</evidence>
<proteinExistence type="inferred from homology"/>
<feature type="compositionally biased region" description="Basic and acidic residues" evidence="9">
    <location>
        <begin position="1150"/>
        <end position="1159"/>
    </location>
</feature>
<dbReference type="InterPro" id="IPR015712">
    <property type="entry name" value="DNA-dir_RNA_pol_su2"/>
</dbReference>
<dbReference type="HAMAP" id="MF_01321">
    <property type="entry name" value="RNApol_bact_RpoB"/>
    <property type="match status" value="1"/>
</dbReference>
<dbReference type="GO" id="GO:0032549">
    <property type="term" value="F:ribonucleoside binding"/>
    <property type="evidence" value="ECO:0007669"/>
    <property type="project" value="InterPro"/>
</dbReference>
<organism evidence="16 17">
    <name type="scientific">Candidatus Beckwithbacteria bacterium RBG_13_42_9</name>
    <dbReference type="NCBI Taxonomy" id="1797457"/>
    <lineage>
        <taxon>Bacteria</taxon>
        <taxon>Candidatus Beckwithiibacteriota</taxon>
    </lineage>
</organism>
<evidence type="ECO:0000259" key="14">
    <source>
        <dbReference type="Pfam" id="PF04565"/>
    </source>
</evidence>
<dbReference type="GO" id="GO:0000428">
    <property type="term" value="C:DNA-directed RNA polymerase complex"/>
    <property type="evidence" value="ECO:0007669"/>
    <property type="project" value="UniProtKB-KW"/>
</dbReference>
<dbReference type="Gene3D" id="3.90.1100.10">
    <property type="match status" value="1"/>
</dbReference>
<protein>
    <recommendedName>
        <fullName evidence="6 8">DNA-directed RNA polymerase subunit beta</fullName>
        <shortName evidence="6">RNAP subunit beta</shortName>
        <ecNumber evidence="6 8">2.7.7.6</ecNumber>
    </recommendedName>
    <alternativeName>
        <fullName evidence="6">RNA polymerase subunit beta</fullName>
    </alternativeName>
    <alternativeName>
        <fullName evidence="6">Transcriptase subunit beta</fullName>
    </alternativeName>
</protein>
<keyword evidence="3 6" id="KW-0548">Nucleotidyltransferase</keyword>
<feature type="domain" description="RNA polymerase Rpb2" evidence="14">
    <location>
        <begin position="394"/>
        <end position="461"/>
    </location>
</feature>
<dbReference type="STRING" id="1797457.A2160_00780"/>
<dbReference type="InterPro" id="IPR007644">
    <property type="entry name" value="RNA_pol_bsu_protrusion"/>
</dbReference>
<evidence type="ECO:0000313" key="17">
    <source>
        <dbReference type="Proteomes" id="UP000177006"/>
    </source>
</evidence>
<evidence type="ECO:0000256" key="7">
    <source>
        <dbReference type="RuleBase" id="RU000434"/>
    </source>
</evidence>
<dbReference type="Gene3D" id="2.40.50.100">
    <property type="match status" value="1"/>
</dbReference>
<comment type="catalytic activity">
    <reaction evidence="5 6 8">
        <text>RNA(n) + a ribonucleoside 5'-triphosphate = RNA(n+1) + diphosphate</text>
        <dbReference type="Rhea" id="RHEA:21248"/>
        <dbReference type="Rhea" id="RHEA-COMP:14527"/>
        <dbReference type="Rhea" id="RHEA-COMP:17342"/>
        <dbReference type="ChEBI" id="CHEBI:33019"/>
        <dbReference type="ChEBI" id="CHEBI:61557"/>
        <dbReference type="ChEBI" id="CHEBI:140395"/>
        <dbReference type="EC" id="2.7.7.6"/>
    </reaction>
</comment>
<dbReference type="InterPro" id="IPR007120">
    <property type="entry name" value="DNA-dir_RNAP_su2_dom"/>
</dbReference>
<dbReference type="PROSITE" id="PS01166">
    <property type="entry name" value="RNA_POL_BETA"/>
    <property type="match status" value="1"/>
</dbReference>
<evidence type="ECO:0000256" key="4">
    <source>
        <dbReference type="ARBA" id="ARBA00023163"/>
    </source>
</evidence>
<dbReference type="InterPro" id="IPR007642">
    <property type="entry name" value="RNA_pol_Rpb2_2"/>
</dbReference>
<feature type="domain" description="RNA polymerase Rpb2" evidence="12">
    <location>
        <begin position="156"/>
        <end position="332"/>
    </location>
</feature>
<dbReference type="Pfam" id="PF04565">
    <property type="entry name" value="RNA_pol_Rpb2_3"/>
    <property type="match status" value="1"/>
</dbReference>
<evidence type="ECO:0000313" key="16">
    <source>
        <dbReference type="EMBL" id="OGD61881.1"/>
    </source>
</evidence>
<comment type="function">
    <text evidence="6 8">DNA-dependent RNA polymerase catalyzes the transcription of DNA into RNA using the four ribonucleoside triphosphates as substrates.</text>
</comment>
<evidence type="ECO:0000256" key="6">
    <source>
        <dbReference type="HAMAP-Rule" id="MF_01321"/>
    </source>
</evidence>
<dbReference type="CDD" id="cd00653">
    <property type="entry name" value="RNA_pol_B_RPB2"/>
    <property type="match status" value="1"/>
</dbReference>
<feature type="domain" description="RNA polymerase Rpb2" evidence="11">
    <location>
        <begin position="1012"/>
        <end position="1083"/>
    </location>
</feature>
<dbReference type="InterPro" id="IPR042107">
    <property type="entry name" value="DNA-dir_RNA_pol_bsu_ext_1_sf"/>
</dbReference>
<dbReference type="EC" id="2.7.7.6" evidence="6 8"/>
<dbReference type="Pfam" id="PF04561">
    <property type="entry name" value="RNA_pol_Rpb2_2"/>
    <property type="match status" value="1"/>
</dbReference>
<dbReference type="InterPro" id="IPR014724">
    <property type="entry name" value="RNA_pol_RPB2_OB-fold"/>
</dbReference>
<evidence type="ECO:0000256" key="3">
    <source>
        <dbReference type="ARBA" id="ARBA00022695"/>
    </source>
</evidence>
<feature type="compositionally biased region" description="Low complexity" evidence="9">
    <location>
        <begin position="1113"/>
        <end position="1130"/>
    </location>
</feature>
<evidence type="ECO:0000256" key="9">
    <source>
        <dbReference type="SAM" id="MobiDB-lite"/>
    </source>
</evidence>
<name>A0A1F5E3K5_9BACT</name>
<dbReference type="Pfam" id="PF10385">
    <property type="entry name" value="RNA_pol_Rpb2_45"/>
    <property type="match status" value="1"/>
</dbReference>
<dbReference type="InterPro" id="IPR037033">
    <property type="entry name" value="DNA-dir_RNAP_su2_hyb_sf"/>
</dbReference>
<evidence type="ECO:0000256" key="5">
    <source>
        <dbReference type="ARBA" id="ARBA00048552"/>
    </source>
</evidence>
<feature type="domain" description="DNA-directed RNA polymerase beta subunit external 1" evidence="15">
    <location>
        <begin position="471"/>
        <end position="543"/>
    </location>
</feature>
<dbReference type="GO" id="GO:0003899">
    <property type="term" value="F:DNA-directed RNA polymerase activity"/>
    <property type="evidence" value="ECO:0007669"/>
    <property type="project" value="UniProtKB-UniRule"/>
</dbReference>
<keyword evidence="2 6" id="KW-0808">Transferase</keyword>
<dbReference type="GO" id="GO:0003677">
    <property type="term" value="F:DNA binding"/>
    <property type="evidence" value="ECO:0007669"/>
    <property type="project" value="UniProtKB-UniRule"/>
</dbReference>
<dbReference type="InterPro" id="IPR010243">
    <property type="entry name" value="RNA_pol_bsu_bac"/>
</dbReference>
<feature type="region of interest" description="Disordered" evidence="9">
    <location>
        <begin position="1090"/>
        <end position="1159"/>
    </location>
</feature>
<dbReference type="Pfam" id="PF04563">
    <property type="entry name" value="RNA_pol_Rpb2_1"/>
    <property type="match status" value="1"/>
</dbReference>
<feature type="domain" description="DNA-directed RNA polymerase subunit 2 hybrid-binding" evidence="10">
    <location>
        <begin position="632"/>
        <end position="1010"/>
    </location>
</feature>
<dbReference type="Gene3D" id="3.90.1800.10">
    <property type="entry name" value="RNA polymerase alpha subunit dimerisation domain"/>
    <property type="match status" value="1"/>
</dbReference>
<dbReference type="Gene3D" id="2.30.150.10">
    <property type="entry name" value="DNA-directed RNA polymerase, beta subunit, external 1 domain"/>
    <property type="match status" value="1"/>
</dbReference>
<sequence>MAKINQSINQERVFWGKKYLPLPGLDLLAIQKESYDSFLNGEIARHLIEISPIEDFTGKNWSLSFLKHRFDPASISPLEAVRKGITYDAPLKVLTRLTNKRTGEAIEQEVFFGDIPVMTQVGTFIINGIERAVVNQLVRSAGVFFSGKIDPGSGRMLYEAELRPLRGSWLEFSVAKNNVITVKIDRHRKVTVTTLLRAAGVAEDEQLLSLFKDVDNDKNHHFIESTIEKDPAKSQEEALIEIYERLRPGEPAILENARELFTGMFFDAKRYSLGKVGRYKLNKRLSLDVENIPQNHILTNTDLIATARYLIGLQNGQGKVDDIDHLANRRVRRVGELVSDLAFRVGLLRLERSIREKMSLAKADTLITPSGLVNPRPMVATIAEFFRRNRLSTILDQTNPLAEIDNLRRLSVMGRGGVTRERASFSMRDINHSQYSRICPVRSPEGPNIGLVTYLSLYARINEYGFLEAPYRKVEKVKVGRKTRMKVRDEVVYLTADDEEDHYITHAEVNVDKEGFIAEEWVPVRYQGEFLEAPVEQVEYIDVVSRQVVGTSASLIPFLAHDEANRALMGTHMQCQAVPLVKPEAPIVGTGMETVVAGAMGRVVRSDVSGKVVFVGGEKVIIQTSGKEAKPVAARRSLFEAVSVRGNQVTYRIMKFYRSAQSTSYSQKAVVNVGDKVKAGDIIIDGPAADQGELALGRNLIIAYTAYEGLGYEDAVVISDRLVKDDVLTSIHINEYEAQMMDTKLGQEELTRDIPNVGEADLANLGEDGIVVVGSSVGPNDILVGKIAPKGETELTAEERLLRAIFGEKAREVRDTSLRMPHGDQGTVIDVQILDRDEGDELDPGVIKVVKVKVAQMRKVVVGDKLAGRHGNKGVISKIVPVNDMPYLEDGTPVDIIISPLSVLARMNLGQLLEAHLGWAAQKLGYKVALPVFEKIDETVIEEQLEKAGLPVNGKLQLHDGRSGDPLAEKSVVGIGYILKLVHMVEDKTHARSTGPYSLVTQQPLGGKAQMGGQRLGEMEVWALEAHRAAHTLQEMLTIKSDDVVGRAKAFEAIVKGTDIPESNVPESFKVLVKELNSLSLDVIPGDAIEEEEKVEEEDVVEAKAKSVEGEGEAAPVSASSSAAPADDVVNQASDDKKQVQDDTNQPNPKTDKTDKKEE</sequence>
<comment type="caution">
    <text evidence="16">The sequence shown here is derived from an EMBL/GenBank/DDBJ whole genome shotgun (WGS) entry which is preliminary data.</text>
</comment>
<dbReference type="NCBIfam" id="TIGR02013">
    <property type="entry name" value="rpoB"/>
    <property type="match status" value="1"/>
</dbReference>
<evidence type="ECO:0000256" key="2">
    <source>
        <dbReference type="ARBA" id="ARBA00022679"/>
    </source>
</evidence>
<comment type="similarity">
    <text evidence="6 7">Belongs to the RNA polymerase beta chain family.</text>
</comment>
<dbReference type="Gene3D" id="3.90.1110.10">
    <property type="entry name" value="RNA polymerase Rpb2, domain 2"/>
    <property type="match status" value="1"/>
</dbReference>
<dbReference type="InterPro" id="IPR007641">
    <property type="entry name" value="RNA_pol_Rpb2_7"/>
</dbReference>
<keyword evidence="1 6" id="KW-0240">DNA-directed RNA polymerase</keyword>
<evidence type="ECO:0000259" key="10">
    <source>
        <dbReference type="Pfam" id="PF00562"/>
    </source>
</evidence>
<dbReference type="Gene3D" id="2.40.50.150">
    <property type="match status" value="1"/>
</dbReference>
<dbReference type="InterPro" id="IPR019462">
    <property type="entry name" value="DNA-dir_RNA_pol_bsu_external_1"/>
</dbReference>
<dbReference type="AlphaFoldDB" id="A0A1F5E3K5"/>
<evidence type="ECO:0000259" key="12">
    <source>
        <dbReference type="Pfam" id="PF04561"/>
    </source>
</evidence>
<feature type="compositionally biased region" description="Acidic residues" evidence="9">
    <location>
        <begin position="1090"/>
        <end position="1100"/>
    </location>
</feature>
<evidence type="ECO:0000256" key="1">
    <source>
        <dbReference type="ARBA" id="ARBA00022478"/>
    </source>
</evidence>
<evidence type="ECO:0000259" key="15">
    <source>
        <dbReference type="Pfam" id="PF10385"/>
    </source>
</evidence>
<evidence type="ECO:0000259" key="13">
    <source>
        <dbReference type="Pfam" id="PF04563"/>
    </source>
</evidence>
<dbReference type="Pfam" id="PF00562">
    <property type="entry name" value="RNA_pol_Rpb2_6"/>
    <property type="match status" value="1"/>
</dbReference>
<dbReference type="InterPro" id="IPR007121">
    <property type="entry name" value="RNA_pol_bsu_CS"/>
</dbReference>
<dbReference type="NCBIfam" id="NF001616">
    <property type="entry name" value="PRK00405.1"/>
    <property type="match status" value="1"/>
</dbReference>
<reference evidence="16 17" key="1">
    <citation type="journal article" date="2016" name="Nat. Commun.">
        <title>Thousands of microbial genomes shed light on interconnected biogeochemical processes in an aquifer system.</title>
        <authorList>
            <person name="Anantharaman K."/>
            <person name="Brown C.T."/>
            <person name="Hug L.A."/>
            <person name="Sharon I."/>
            <person name="Castelle C.J."/>
            <person name="Probst A.J."/>
            <person name="Thomas B.C."/>
            <person name="Singh A."/>
            <person name="Wilkins M.J."/>
            <person name="Karaoz U."/>
            <person name="Brodie E.L."/>
            <person name="Williams K.H."/>
            <person name="Hubbard S.S."/>
            <person name="Banfield J.F."/>
        </authorList>
    </citation>
    <scope>NUCLEOTIDE SEQUENCE [LARGE SCALE GENOMIC DNA]</scope>
</reference>
<gene>
    <name evidence="6" type="primary">rpoB</name>
    <name evidence="16" type="ORF">A2160_00780</name>
</gene>
<dbReference type="PANTHER" id="PTHR20856">
    <property type="entry name" value="DNA-DIRECTED RNA POLYMERASE I SUBUNIT 2"/>
    <property type="match status" value="1"/>
</dbReference>
<accession>A0A1F5E3K5</accession>
<dbReference type="SUPFAM" id="SSF64484">
    <property type="entry name" value="beta and beta-prime subunits of DNA dependent RNA-polymerase"/>
    <property type="match status" value="1"/>
</dbReference>
<dbReference type="GO" id="GO:0006351">
    <property type="term" value="P:DNA-templated transcription"/>
    <property type="evidence" value="ECO:0007669"/>
    <property type="project" value="UniProtKB-UniRule"/>
</dbReference>
<dbReference type="InterPro" id="IPR037034">
    <property type="entry name" value="RNA_pol_Rpb2_2_sf"/>
</dbReference>
<evidence type="ECO:0000259" key="11">
    <source>
        <dbReference type="Pfam" id="PF04560"/>
    </source>
</evidence>
<dbReference type="EMBL" id="MEZK01000030">
    <property type="protein sequence ID" value="OGD61881.1"/>
    <property type="molecule type" value="Genomic_DNA"/>
</dbReference>
<dbReference type="InterPro" id="IPR007645">
    <property type="entry name" value="RNA_pol_Rpb2_3"/>
</dbReference>
<keyword evidence="4 6" id="KW-0804">Transcription</keyword>
<dbReference type="Pfam" id="PF04560">
    <property type="entry name" value="RNA_pol_Rpb2_7"/>
    <property type="match status" value="1"/>
</dbReference>